<reference evidence="8" key="1">
    <citation type="journal article" date="2019" name="Int. J. Syst. Evol. Microbiol.">
        <title>The Global Catalogue of Microorganisms (GCM) 10K type strain sequencing project: providing services to taxonomists for standard genome sequencing and annotation.</title>
        <authorList>
            <consortium name="The Broad Institute Genomics Platform"/>
            <consortium name="The Broad Institute Genome Sequencing Center for Infectious Disease"/>
            <person name="Wu L."/>
            <person name="Ma J."/>
        </authorList>
    </citation>
    <scope>NUCLEOTIDE SEQUENCE [LARGE SCALE GENOMIC DNA]</scope>
    <source>
        <strain evidence="8">JCM 31202</strain>
    </source>
</reference>
<feature type="non-terminal residue" evidence="7">
    <location>
        <position position="1"/>
    </location>
</feature>
<proteinExistence type="predicted"/>
<dbReference type="EMBL" id="JBHTJA010000138">
    <property type="protein sequence ID" value="MFD0905469.1"/>
    <property type="molecule type" value="Genomic_DNA"/>
</dbReference>
<dbReference type="Gene3D" id="3.40.390.10">
    <property type="entry name" value="Collagenase (Catalytic Domain)"/>
    <property type="match status" value="1"/>
</dbReference>
<comment type="caution">
    <text evidence="7">The sequence shown here is derived from an EMBL/GenBank/DDBJ whole genome shotgun (WGS) entry which is preliminary data.</text>
</comment>
<dbReference type="Proteomes" id="UP001596972">
    <property type="component" value="Unassembled WGS sequence"/>
</dbReference>
<feature type="chain" id="PRO_5045693492" evidence="5">
    <location>
        <begin position="18"/>
        <end position="314"/>
    </location>
</feature>
<sequence length="314" mass="32556">AAAVAAAGLAGAAPATAAAPPAWCVERGPLAARTMPHTIDIAECDLRGRVVTGEGGLTATVPRDGTSVAAHSLRTDGAAELRIEVDDRASQIVISTRSVRAPHGRPRDVRAPLDACKDGRYRAQPSKWPKGATVEWRYHPGGTGRPDTTVAAGVSNAVNAHTDCRSDKQFNPPPNVYEKHIGESAQPPNLTDGAACGRRDGVNVFGWLAMAGAEENVLAATCSWFAGPTTVETDMALQTQGHEWWSGEGTCPQGAFATTAVATHEAGHVLGLSHVEGLGRSKLTMAPSIGPCDDGPSTLGKGDYDGLIALYGAR</sequence>
<evidence type="ECO:0000256" key="2">
    <source>
        <dbReference type="ARBA" id="ARBA00022723"/>
    </source>
</evidence>
<dbReference type="RefSeq" id="WP_378306421.1">
    <property type="nucleotide sequence ID" value="NZ_JBHTJA010000138.1"/>
</dbReference>
<keyword evidence="5" id="KW-0732">Signal</keyword>
<keyword evidence="2" id="KW-0479">Metal-binding</keyword>
<keyword evidence="1" id="KW-0645">Protease</keyword>
<feature type="domain" description="Peptidase M10 metallopeptidase" evidence="6">
    <location>
        <begin position="241"/>
        <end position="312"/>
    </location>
</feature>
<evidence type="ECO:0000256" key="1">
    <source>
        <dbReference type="ARBA" id="ARBA00022670"/>
    </source>
</evidence>
<keyword evidence="3 7" id="KW-0378">Hydrolase</keyword>
<evidence type="ECO:0000313" key="8">
    <source>
        <dbReference type="Proteomes" id="UP001596972"/>
    </source>
</evidence>
<evidence type="ECO:0000256" key="4">
    <source>
        <dbReference type="ARBA" id="ARBA00022833"/>
    </source>
</evidence>
<name>A0ABW3F0Z6_9ACTN</name>
<dbReference type="InterPro" id="IPR001818">
    <property type="entry name" value="Pept_M10_metallopeptidase"/>
</dbReference>
<dbReference type="GO" id="GO:0008237">
    <property type="term" value="F:metallopeptidase activity"/>
    <property type="evidence" value="ECO:0007669"/>
    <property type="project" value="UniProtKB-KW"/>
</dbReference>
<accession>A0ABW3F0Z6</accession>
<feature type="signal peptide" evidence="5">
    <location>
        <begin position="1"/>
        <end position="17"/>
    </location>
</feature>
<dbReference type="SUPFAM" id="SSF55486">
    <property type="entry name" value="Metalloproteases ('zincins'), catalytic domain"/>
    <property type="match status" value="1"/>
</dbReference>
<dbReference type="Pfam" id="PF00413">
    <property type="entry name" value="Peptidase_M10"/>
    <property type="match status" value="1"/>
</dbReference>
<evidence type="ECO:0000256" key="3">
    <source>
        <dbReference type="ARBA" id="ARBA00022801"/>
    </source>
</evidence>
<keyword evidence="7" id="KW-0482">Metalloprotease</keyword>
<evidence type="ECO:0000313" key="7">
    <source>
        <dbReference type="EMBL" id="MFD0905469.1"/>
    </source>
</evidence>
<evidence type="ECO:0000259" key="6">
    <source>
        <dbReference type="Pfam" id="PF00413"/>
    </source>
</evidence>
<dbReference type="InterPro" id="IPR024079">
    <property type="entry name" value="MetalloPept_cat_dom_sf"/>
</dbReference>
<protein>
    <submittedName>
        <fullName evidence="7">Matrixin family metalloprotease</fullName>
        <ecNumber evidence="7">3.4.24.-</ecNumber>
    </submittedName>
</protein>
<gene>
    <name evidence="7" type="ORF">ACFQ11_34195</name>
</gene>
<evidence type="ECO:0000256" key="5">
    <source>
        <dbReference type="SAM" id="SignalP"/>
    </source>
</evidence>
<organism evidence="7 8">
    <name type="scientific">Actinomadura sediminis</name>
    <dbReference type="NCBI Taxonomy" id="1038904"/>
    <lineage>
        <taxon>Bacteria</taxon>
        <taxon>Bacillati</taxon>
        <taxon>Actinomycetota</taxon>
        <taxon>Actinomycetes</taxon>
        <taxon>Streptosporangiales</taxon>
        <taxon>Thermomonosporaceae</taxon>
        <taxon>Actinomadura</taxon>
    </lineage>
</organism>
<keyword evidence="4" id="KW-0862">Zinc</keyword>
<keyword evidence="8" id="KW-1185">Reference proteome</keyword>
<dbReference type="EC" id="3.4.24.-" evidence="7"/>